<dbReference type="Proteomes" id="UP000324629">
    <property type="component" value="Unassembled WGS sequence"/>
</dbReference>
<name>A0A5J4NFR5_9TREM</name>
<dbReference type="AlphaFoldDB" id="A0A5J4NFR5"/>
<organism evidence="1 2">
    <name type="scientific">Paragonimus westermani</name>
    <dbReference type="NCBI Taxonomy" id="34504"/>
    <lineage>
        <taxon>Eukaryota</taxon>
        <taxon>Metazoa</taxon>
        <taxon>Spiralia</taxon>
        <taxon>Lophotrochozoa</taxon>
        <taxon>Platyhelminthes</taxon>
        <taxon>Trematoda</taxon>
        <taxon>Digenea</taxon>
        <taxon>Plagiorchiida</taxon>
        <taxon>Troglotremata</taxon>
        <taxon>Troglotrematidae</taxon>
        <taxon>Paragonimus</taxon>
    </lineage>
</organism>
<gene>
    <name evidence="1" type="ORF">DEA37_0011409</name>
</gene>
<dbReference type="PANTHER" id="PTHR37984">
    <property type="entry name" value="PROTEIN CBG26694"/>
    <property type="match status" value="1"/>
</dbReference>
<reference evidence="1 2" key="1">
    <citation type="journal article" date="2019" name="Gigascience">
        <title>Whole-genome sequence of the oriental lung fluke Paragonimus westermani.</title>
        <authorList>
            <person name="Oey H."/>
            <person name="Zakrzewski M."/>
            <person name="Narain K."/>
            <person name="Devi K.R."/>
            <person name="Agatsuma T."/>
            <person name="Nawaratna S."/>
            <person name="Gobert G.N."/>
            <person name="Jones M.K."/>
            <person name="Ragan M.A."/>
            <person name="McManus D.P."/>
            <person name="Krause L."/>
        </authorList>
    </citation>
    <scope>NUCLEOTIDE SEQUENCE [LARGE SCALE GENOMIC DNA]</scope>
    <source>
        <strain evidence="1 2">IND2009</strain>
    </source>
</reference>
<proteinExistence type="predicted"/>
<sequence length="151" mass="17056">MLFAYDFTIQYRPTTSFGQADALSRLIGSQAPNDEDTIIAAINIESDVHRILSDAVRALPVTAEMIKEATKMDPTLRQVMTFICTSPHTDLSGDLREYFHRREALTIVDGCIMFADRVAVPEAPQRQVLKQFYTEHPGVNRMKSLARSFAY</sequence>
<dbReference type="EMBL" id="QNGE01003224">
    <property type="protein sequence ID" value="KAA3674332.1"/>
    <property type="molecule type" value="Genomic_DNA"/>
</dbReference>
<dbReference type="InterPro" id="IPR050951">
    <property type="entry name" value="Retrovirus_Pol_polyprotein"/>
</dbReference>
<dbReference type="PANTHER" id="PTHR37984:SF5">
    <property type="entry name" value="PROTEIN NYNRIN-LIKE"/>
    <property type="match status" value="1"/>
</dbReference>
<protein>
    <submittedName>
        <fullName evidence="1">Uncharacterized protein</fullName>
    </submittedName>
</protein>
<accession>A0A5J4NFR5</accession>
<comment type="caution">
    <text evidence="1">The sequence shown here is derived from an EMBL/GenBank/DDBJ whole genome shotgun (WGS) entry which is preliminary data.</text>
</comment>
<evidence type="ECO:0000313" key="1">
    <source>
        <dbReference type="EMBL" id="KAA3674332.1"/>
    </source>
</evidence>
<evidence type="ECO:0000313" key="2">
    <source>
        <dbReference type="Proteomes" id="UP000324629"/>
    </source>
</evidence>
<keyword evidence="2" id="KW-1185">Reference proteome</keyword>